<keyword evidence="10" id="KW-1185">Reference proteome</keyword>
<dbReference type="InterPro" id="IPR001610">
    <property type="entry name" value="PAC"/>
</dbReference>
<dbReference type="Gene3D" id="2.10.70.100">
    <property type="match status" value="1"/>
</dbReference>
<name>A0A4Q2UVP1_9BACT</name>
<dbReference type="SUPFAM" id="SSF47384">
    <property type="entry name" value="Homodimeric domain of signal transducing histidine kinase"/>
    <property type="match status" value="1"/>
</dbReference>
<dbReference type="Pfam" id="PF00512">
    <property type="entry name" value="HisKA"/>
    <property type="match status" value="1"/>
</dbReference>
<dbReference type="EMBL" id="SBLB01000001">
    <property type="protein sequence ID" value="RYC71910.1"/>
    <property type="molecule type" value="Genomic_DNA"/>
</dbReference>
<keyword evidence="5 9" id="KW-0418">Kinase</keyword>
<reference evidence="9 10" key="1">
    <citation type="submission" date="2019-01" db="EMBL/GenBank/DDBJ databases">
        <title>Spirosoma flava sp. nov., a propanil-degrading bacterium isolated from herbicide-contaminated soil.</title>
        <authorList>
            <person name="Zhang L."/>
            <person name="Jiang J.-D."/>
        </authorList>
    </citation>
    <scope>NUCLEOTIDE SEQUENCE [LARGE SCALE GENOMIC DNA]</scope>
    <source>
        <strain evidence="9 10">TY50</strain>
    </source>
</reference>
<dbReference type="Pfam" id="PF08447">
    <property type="entry name" value="PAS_3"/>
    <property type="match status" value="1"/>
</dbReference>
<dbReference type="GO" id="GO:0000155">
    <property type="term" value="F:phosphorelay sensor kinase activity"/>
    <property type="evidence" value="ECO:0007669"/>
    <property type="project" value="InterPro"/>
</dbReference>
<evidence type="ECO:0000256" key="2">
    <source>
        <dbReference type="ARBA" id="ARBA00012438"/>
    </source>
</evidence>
<dbReference type="InterPro" id="IPR004358">
    <property type="entry name" value="Sig_transdc_His_kin-like_C"/>
</dbReference>
<keyword evidence="3" id="KW-0597">Phosphoprotein</keyword>
<dbReference type="EC" id="2.7.13.3" evidence="2"/>
<dbReference type="InterPro" id="IPR013655">
    <property type="entry name" value="PAS_fold_3"/>
</dbReference>
<dbReference type="NCBIfam" id="TIGR00229">
    <property type="entry name" value="sensory_box"/>
    <property type="match status" value="1"/>
</dbReference>
<dbReference type="InterPro" id="IPR036097">
    <property type="entry name" value="HisK_dim/P_sf"/>
</dbReference>
<dbReference type="PROSITE" id="PS50109">
    <property type="entry name" value="HIS_KIN"/>
    <property type="match status" value="1"/>
</dbReference>
<dbReference type="SUPFAM" id="SSF55874">
    <property type="entry name" value="ATPase domain of HSP90 chaperone/DNA topoisomerase II/histidine kinase"/>
    <property type="match status" value="1"/>
</dbReference>
<keyword evidence="6" id="KW-0175">Coiled coil</keyword>
<sequence>MKSMPINSVPADTDSDESQRAIREKLLLREAQLSQAQRMAGMASWEWYFGDTRIRWSPEMYLFWGYEPGEIEVDLDSVAQTTHVDDLPILQSAIGRALNGEDLEMEYRRYDKLGREIFIHTIGRIIHNEKGEPLGVFGIDMNITARKQQELHLEHLNRQLAEKNRELEKRNAELSAFSFAASHDLQEPLRKIRMFNSLILEREANRLSTEGQTYFNRSMQSAERMQALIKNLAAYARTNLVVRPRQLVDLNQLLTQLQNQLEEPIGQQQATLITDPLPVVSVVEFMFGQLLQNLLRNALTYTRPDVKPVIQITYGKVSSSEVPTEAAIKSATCHRLTVADNGMGFDPVYNQKIFGLFQRLNSTGDTPAGTGTGLALCQRIMDHHGGIITADGQPGVGATFTLYWPADEAAT</sequence>
<dbReference type="SUPFAM" id="SSF55785">
    <property type="entry name" value="PYP-like sensor domain (PAS domain)"/>
    <property type="match status" value="1"/>
</dbReference>
<dbReference type="InterPro" id="IPR000700">
    <property type="entry name" value="PAS-assoc_C"/>
</dbReference>
<feature type="domain" description="PAC" evidence="8">
    <location>
        <begin position="103"/>
        <end position="155"/>
    </location>
</feature>
<evidence type="ECO:0000256" key="5">
    <source>
        <dbReference type="ARBA" id="ARBA00022777"/>
    </source>
</evidence>
<feature type="domain" description="Histidine kinase" evidence="7">
    <location>
        <begin position="180"/>
        <end position="408"/>
    </location>
</feature>
<dbReference type="Gene3D" id="3.30.450.20">
    <property type="entry name" value="PAS domain"/>
    <property type="match status" value="1"/>
</dbReference>
<comment type="caution">
    <text evidence="9">The sequence shown here is derived from an EMBL/GenBank/DDBJ whole genome shotgun (WGS) entry which is preliminary data.</text>
</comment>
<accession>A0A4Q2UVP1</accession>
<evidence type="ECO:0000256" key="1">
    <source>
        <dbReference type="ARBA" id="ARBA00000085"/>
    </source>
</evidence>
<dbReference type="PRINTS" id="PR00344">
    <property type="entry name" value="BCTRLSENSOR"/>
</dbReference>
<dbReference type="InterPro" id="IPR000014">
    <property type="entry name" value="PAS"/>
</dbReference>
<dbReference type="Pfam" id="PF02518">
    <property type="entry name" value="HATPase_c"/>
    <property type="match status" value="1"/>
</dbReference>
<dbReference type="SMART" id="SM00387">
    <property type="entry name" value="HATPase_c"/>
    <property type="match status" value="1"/>
</dbReference>
<dbReference type="CDD" id="cd00082">
    <property type="entry name" value="HisKA"/>
    <property type="match status" value="1"/>
</dbReference>
<evidence type="ECO:0000313" key="9">
    <source>
        <dbReference type="EMBL" id="RYC71910.1"/>
    </source>
</evidence>
<dbReference type="Gene3D" id="1.10.287.130">
    <property type="match status" value="1"/>
</dbReference>
<dbReference type="Gene3D" id="3.30.565.10">
    <property type="entry name" value="Histidine kinase-like ATPase, C-terminal domain"/>
    <property type="match status" value="1"/>
</dbReference>
<dbReference type="Proteomes" id="UP000290407">
    <property type="component" value="Unassembled WGS sequence"/>
</dbReference>
<evidence type="ECO:0000313" key="10">
    <source>
        <dbReference type="Proteomes" id="UP000290407"/>
    </source>
</evidence>
<dbReference type="InterPro" id="IPR035965">
    <property type="entry name" value="PAS-like_dom_sf"/>
</dbReference>
<dbReference type="InterPro" id="IPR036890">
    <property type="entry name" value="HATPase_C_sf"/>
</dbReference>
<comment type="catalytic activity">
    <reaction evidence="1">
        <text>ATP + protein L-histidine = ADP + protein N-phospho-L-histidine.</text>
        <dbReference type="EC" id="2.7.13.3"/>
    </reaction>
</comment>
<organism evidence="9 10">
    <name type="scientific">Spirosoma sordidisoli</name>
    <dbReference type="NCBI Taxonomy" id="2502893"/>
    <lineage>
        <taxon>Bacteria</taxon>
        <taxon>Pseudomonadati</taxon>
        <taxon>Bacteroidota</taxon>
        <taxon>Cytophagia</taxon>
        <taxon>Cytophagales</taxon>
        <taxon>Cytophagaceae</taxon>
        <taxon>Spirosoma</taxon>
    </lineage>
</organism>
<dbReference type="InterPro" id="IPR003594">
    <property type="entry name" value="HATPase_dom"/>
</dbReference>
<dbReference type="InterPro" id="IPR052162">
    <property type="entry name" value="Sensor_kinase/Photoreceptor"/>
</dbReference>
<evidence type="ECO:0000256" key="6">
    <source>
        <dbReference type="SAM" id="Coils"/>
    </source>
</evidence>
<gene>
    <name evidence="9" type="ORF">EQG79_07235</name>
</gene>
<dbReference type="SMART" id="SM00086">
    <property type="entry name" value="PAC"/>
    <property type="match status" value="1"/>
</dbReference>
<dbReference type="PANTHER" id="PTHR43304">
    <property type="entry name" value="PHYTOCHROME-LIKE PROTEIN CPH1"/>
    <property type="match status" value="1"/>
</dbReference>
<keyword evidence="4" id="KW-0808">Transferase</keyword>
<dbReference type="AlphaFoldDB" id="A0A4Q2UVP1"/>
<dbReference type="InterPro" id="IPR003661">
    <property type="entry name" value="HisK_dim/P_dom"/>
</dbReference>
<evidence type="ECO:0000259" key="7">
    <source>
        <dbReference type="PROSITE" id="PS50109"/>
    </source>
</evidence>
<dbReference type="InterPro" id="IPR005467">
    <property type="entry name" value="His_kinase_dom"/>
</dbReference>
<protein>
    <recommendedName>
        <fullName evidence="2">histidine kinase</fullName>
        <ecNumber evidence="2">2.7.13.3</ecNumber>
    </recommendedName>
</protein>
<dbReference type="PROSITE" id="PS50113">
    <property type="entry name" value="PAC"/>
    <property type="match status" value="1"/>
</dbReference>
<dbReference type="PANTHER" id="PTHR43304:SF1">
    <property type="entry name" value="PAC DOMAIN-CONTAINING PROTEIN"/>
    <property type="match status" value="1"/>
</dbReference>
<feature type="coiled-coil region" evidence="6">
    <location>
        <begin position="146"/>
        <end position="177"/>
    </location>
</feature>
<evidence type="ECO:0000256" key="3">
    <source>
        <dbReference type="ARBA" id="ARBA00022553"/>
    </source>
</evidence>
<evidence type="ECO:0000259" key="8">
    <source>
        <dbReference type="PROSITE" id="PS50113"/>
    </source>
</evidence>
<evidence type="ECO:0000256" key="4">
    <source>
        <dbReference type="ARBA" id="ARBA00022679"/>
    </source>
</evidence>
<proteinExistence type="predicted"/>